<dbReference type="InterPro" id="IPR036770">
    <property type="entry name" value="Ankyrin_rpt-contain_sf"/>
</dbReference>
<dbReference type="STRING" id="1076935.U4LXA8"/>
<reference evidence="4 5" key="1">
    <citation type="journal article" date="2013" name="PLoS Genet.">
        <title>The genome and development-dependent transcriptomes of Pyronema confluens: a window into fungal evolution.</title>
        <authorList>
            <person name="Traeger S."/>
            <person name="Altegoer F."/>
            <person name="Freitag M."/>
            <person name="Gabaldon T."/>
            <person name="Kempken F."/>
            <person name="Kumar A."/>
            <person name="Marcet-Houben M."/>
            <person name="Poggeler S."/>
            <person name="Stajich J.E."/>
            <person name="Nowrousian M."/>
        </authorList>
    </citation>
    <scope>NUCLEOTIDE SEQUENCE [LARGE SCALE GENOMIC DNA]</scope>
    <source>
        <strain evidence="5">CBS 100304</strain>
        <tissue evidence="4">Vegetative mycelium</tissue>
    </source>
</reference>
<name>U4LXA8_PYROM</name>
<proteinExistence type="predicted"/>
<accession>U4LXA8</accession>
<keyword evidence="5" id="KW-1185">Reference proteome</keyword>
<feature type="region of interest" description="Disordered" evidence="2">
    <location>
        <begin position="108"/>
        <end position="139"/>
    </location>
</feature>
<dbReference type="Pfam" id="PF12796">
    <property type="entry name" value="Ank_2"/>
    <property type="match status" value="1"/>
</dbReference>
<feature type="region of interest" description="Disordered" evidence="2">
    <location>
        <begin position="474"/>
        <end position="512"/>
    </location>
</feature>
<dbReference type="EMBL" id="HF936512">
    <property type="protein sequence ID" value="CCX34318.1"/>
    <property type="molecule type" value="Genomic_DNA"/>
</dbReference>
<dbReference type="OrthoDB" id="6133115at2759"/>
<sequence>MSSDEEAPDQVTVASLYWNVIGSFKLLFDYYKGNASTDIPSTLSDEHGRLRVWAENVGAHRQGPMSLDHRLREASRTKKAIGNMFGDLTEALEEIQGIVIKNPDEVDEDPVLRSDEHPSPQAGSGELPQKPEESLEDPSTRRFDLAMDEINHTINCLYRMSITLQNPTSRDRLARMENINMSHFESFDIEHVKNKHQLSPDHGYLSERLGKANTKRRQILKYHEQHHEKIVGRRLAVIPVTGLGEEAAEQPETNKDGMNRHDYYSESEAPSAMRTTVSTVIEQNFEMELVEVDATNLDNRSEAGLSQTSYASSASGSDSLRVPNPPNDYDGQPFECPYCFCFVSTENRASWVKHVFRDLRPYVCTFKDCQQGSHLFGSRHEWFNHERDTHRREWHCNICDKALPSTEQFRQHLVKKHKLTLSPGDHHIVIDRAERSVETKQNCMLCRQEFLPRRLRSHLGRHMEQIALFILPGSSDDAEDNSEPDSEDDDGNNIESKKPSQPQSKNIGAILPVRPGSIKEVRERVRTGLQPSTLKRIWIGKDVNKYDKKDLTPLHKAIKSSDIKLVNLLLQAGADPNAATKDSYRWRPLHMGVIGGHKGVVESLLRQKDIDIKAVDKNNCNAFLLACKLGQLEIVKLLLDRGDIDIKALDEKDRNALMIACERGYLEIVKLLLDRGDIDIKAVD</sequence>
<dbReference type="Pfam" id="PF26082">
    <property type="entry name" value="zf-C2H2_AcuF"/>
    <property type="match status" value="1"/>
</dbReference>
<dbReference type="Proteomes" id="UP000018144">
    <property type="component" value="Unassembled WGS sequence"/>
</dbReference>
<dbReference type="PANTHER" id="PTHR35391:SF7">
    <property type="entry name" value="C2H2-TYPE DOMAIN-CONTAINING PROTEIN"/>
    <property type="match status" value="1"/>
</dbReference>
<dbReference type="PROSITE" id="PS00028">
    <property type="entry name" value="ZINC_FINGER_C2H2_1"/>
    <property type="match status" value="1"/>
</dbReference>
<evidence type="ECO:0000313" key="5">
    <source>
        <dbReference type="Proteomes" id="UP000018144"/>
    </source>
</evidence>
<dbReference type="OMA" id="NTEHICH"/>
<evidence type="ECO:0000313" key="4">
    <source>
        <dbReference type="EMBL" id="CCX34318.1"/>
    </source>
</evidence>
<feature type="repeat" description="ANK" evidence="1">
    <location>
        <begin position="549"/>
        <end position="581"/>
    </location>
</feature>
<dbReference type="SUPFAM" id="SSF48403">
    <property type="entry name" value="Ankyrin repeat"/>
    <property type="match status" value="1"/>
</dbReference>
<dbReference type="InterPro" id="IPR013087">
    <property type="entry name" value="Znf_C2H2_type"/>
</dbReference>
<evidence type="ECO:0000256" key="1">
    <source>
        <dbReference type="PROSITE-ProRule" id="PRU00023"/>
    </source>
</evidence>
<feature type="region of interest" description="Disordered" evidence="2">
    <location>
        <begin position="301"/>
        <end position="326"/>
    </location>
</feature>
<dbReference type="SMART" id="SM00355">
    <property type="entry name" value="ZnF_C2H2"/>
    <property type="match status" value="3"/>
</dbReference>
<dbReference type="PROSITE" id="PS50297">
    <property type="entry name" value="ANK_REP_REGION"/>
    <property type="match status" value="2"/>
</dbReference>
<feature type="non-terminal residue" evidence="4">
    <location>
        <position position="684"/>
    </location>
</feature>
<dbReference type="PANTHER" id="PTHR35391">
    <property type="entry name" value="C2H2-TYPE DOMAIN-CONTAINING PROTEIN-RELATED"/>
    <property type="match status" value="1"/>
</dbReference>
<dbReference type="Pfam" id="PF13637">
    <property type="entry name" value="Ank_4"/>
    <property type="match status" value="1"/>
</dbReference>
<dbReference type="PROSITE" id="PS50088">
    <property type="entry name" value="ANK_REPEAT"/>
    <property type="match status" value="2"/>
</dbReference>
<evidence type="ECO:0000256" key="2">
    <source>
        <dbReference type="SAM" id="MobiDB-lite"/>
    </source>
</evidence>
<gene>
    <name evidence="4" type="ORF">PCON_03511</name>
</gene>
<dbReference type="SMART" id="SM00248">
    <property type="entry name" value="ANK"/>
    <property type="match status" value="4"/>
</dbReference>
<protein>
    <submittedName>
        <fullName evidence="4">Similar to Serine/threonine-protein phosphatase 6 regulatory ankyrin repeat subunit A acc. no. Q505D1</fullName>
    </submittedName>
</protein>
<dbReference type="AlphaFoldDB" id="U4LXA8"/>
<feature type="compositionally biased region" description="Basic and acidic residues" evidence="2">
    <location>
        <begin position="129"/>
        <end position="139"/>
    </location>
</feature>
<feature type="repeat" description="ANK" evidence="1">
    <location>
        <begin position="652"/>
        <end position="676"/>
    </location>
</feature>
<keyword evidence="1" id="KW-0040">ANK repeat</keyword>
<dbReference type="InterPro" id="IPR058925">
    <property type="entry name" value="zf-C2H2_AcuF"/>
</dbReference>
<feature type="compositionally biased region" description="Low complexity" evidence="2">
    <location>
        <begin position="306"/>
        <end position="319"/>
    </location>
</feature>
<dbReference type="eggNOG" id="KOG4369">
    <property type="taxonomic scope" value="Eukaryota"/>
</dbReference>
<organism evidence="4 5">
    <name type="scientific">Pyronema omphalodes (strain CBS 100304)</name>
    <name type="common">Pyronema confluens</name>
    <dbReference type="NCBI Taxonomy" id="1076935"/>
    <lineage>
        <taxon>Eukaryota</taxon>
        <taxon>Fungi</taxon>
        <taxon>Dikarya</taxon>
        <taxon>Ascomycota</taxon>
        <taxon>Pezizomycotina</taxon>
        <taxon>Pezizomycetes</taxon>
        <taxon>Pezizales</taxon>
        <taxon>Pyronemataceae</taxon>
        <taxon>Pyronema</taxon>
    </lineage>
</organism>
<feature type="compositionally biased region" description="Acidic residues" evidence="2">
    <location>
        <begin position="476"/>
        <end position="492"/>
    </location>
</feature>
<feature type="domain" description="C2H2-type" evidence="3">
    <location>
        <begin position="396"/>
        <end position="417"/>
    </location>
</feature>
<evidence type="ECO:0000259" key="3">
    <source>
        <dbReference type="PROSITE" id="PS00028"/>
    </source>
</evidence>
<dbReference type="InterPro" id="IPR002110">
    <property type="entry name" value="Ankyrin_rpt"/>
</dbReference>
<dbReference type="Gene3D" id="1.25.40.20">
    <property type="entry name" value="Ankyrin repeat-containing domain"/>
    <property type="match status" value="2"/>
</dbReference>